<protein>
    <recommendedName>
        <fullName evidence="5">LisH domain-containing protein</fullName>
    </recommendedName>
</protein>
<dbReference type="PANTHER" id="PTHR39063:SF1">
    <property type="entry name" value="OFD1 CENTRIOLE AND CENTRIOLAR SATELLITE PROTEIN"/>
    <property type="match status" value="1"/>
</dbReference>
<feature type="coiled-coil region" evidence="1">
    <location>
        <begin position="394"/>
        <end position="543"/>
    </location>
</feature>
<accession>A0ABR4N5J6</accession>
<comment type="caution">
    <text evidence="3">The sequence shown here is derived from an EMBL/GenBank/DDBJ whole genome shotgun (WGS) entry which is preliminary data.</text>
</comment>
<evidence type="ECO:0000256" key="2">
    <source>
        <dbReference type="SAM" id="MobiDB-lite"/>
    </source>
</evidence>
<feature type="compositionally biased region" description="Polar residues" evidence="2">
    <location>
        <begin position="683"/>
        <end position="693"/>
    </location>
</feature>
<organism evidence="3 4">
    <name type="scientific">Polyrhizophydium stewartii</name>
    <dbReference type="NCBI Taxonomy" id="2732419"/>
    <lineage>
        <taxon>Eukaryota</taxon>
        <taxon>Fungi</taxon>
        <taxon>Fungi incertae sedis</taxon>
        <taxon>Chytridiomycota</taxon>
        <taxon>Chytridiomycota incertae sedis</taxon>
        <taxon>Chytridiomycetes</taxon>
        <taxon>Rhizophydiales</taxon>
        <taxon>Rhizophydiales incertae sedis</taxon>
        <taxon>Polyrhizophydium</taxon>
    </lineage>
</organism>
<dbReference type="Pfam" id="PF16045">
    <property type="entry name" value="LisH_2"/>
    <property type="match status" value="1"/>
</dbReference>
<dbReference type="Proteomes" id="UP001527925">
    <property type="component" value="Unassembled WGS sequence"/>
</dbReference>
<evidence type="ECO:0000256" key="1">
    <source>
        <dbReference type="SAM" id="Coils"/>
    </source>
</evidence>
<name>A0ABR4N5J6_9FUNG</name>
<evidence type="ECO:0000313" key="4">
    <source>
        <dbReference type="Proteomes" id="UP001527925"/>
    </source>
</evidence>
<evidence type="ECO:0008006" key="5">
    <source>
        <dbReference type="Google" id="ProtNLM"/>
    </source>
</evidence>
<proteinExistence type="predicted"/>
<keyword evidence="1" id="KW-0175">Coiled coil</keyword>
<evidence type="ECO:0000313" key="3">
    <source>
        <dbReference type="EMBL" id="KAL2914798.1"/>
    </source>
</evidence>
<dbReference type="EMBL" id="JADGIZ020000030">
    <property type="protein sequence ID" value="KAL2914798.1"/>
    <property type="molecule type" value="Genomic_DNA"/>
</dbReference>
<dbReference type="InterPro" id="IPR006594">
    <property type="entry name" value="LisH"/>
</dbReference>
<gene>
    <name evidence="3" type="ORF">HK105_205729</name>
</gene>
<feature type="coiled-coil region" evidence="1">
    <location>
        <begin position="252"/>
        <end position="336"/>
    </location>
</feature>
<feature type="region of interest" description="Disordered" evidence="2">
    <location>
        <begin position="683"/>
        <end position="851"/>
    </location>
</feature>
<feature type="compositionally biased region" description="Polar residues" evidence="2">
    <location>
        <begin position="714"/>
        <end position="730"/>
    </location>
</feature>
<reference evidence="3 4" key="1">
    <citation type="submission" date="2023-09" db="EMBL/GenBank/DDBJ databases">
        <title>Pangenome analysis of Batrachochytrium dendrobatidis and related Chytrids.</title>
        <authorList>
            <person name="Yacoub M.N."/>
            <person name="Stajich J.E."/>
            <person name="James T.Y."/>
        </authorList>
    </citation>
    <scope>NUCLEOTIDE SEQUENCE [LARGE SCALE GENOMIC DNA]</scope>
    <source>
        <strain evidence="3 4">JEL0888</strain>
    </source>
</reference>
<dbReference type="InterPro" id="IPR055289">
    <property type="entry name" value="OFD1"/>
</dbReference>
<sequence>MNDLHPAAPPPARAAALSAAELRARLVDTLARSGVTDAIKSQLRAKLFSELRLRAGPVPAALPPAAAGPPASRLLRVVDSLLVGYLLARRLEFTLSVFVPEAGIGQIQKALSDADVITALHLTRPPAPMREMMQAVSRSTTEPLLVRLLDGLARIGDVQKSDKEMQTNTELEDILNIKISEIERSMGSHRHATSKSSVRAIEERLFDYQKQLELRMQEDSKEQMARFKEIELAQARIEERKIFQAELARHKADNEQRLIEMQQRHIAQQEQESKRLQEKEKEIERQNLELRQRLLDENNRAVLKEVQMRNEAELQAKQLSLERDLLQRRFEEVQAQVADLQSFKERYTQKMEESAAQYKINLNKEYSAMLSNVEIERAKIDAERMLLKEKNAAVERMHAIAIAAEEERETLKRDLKETRAQLELVSREKDDAVFQSKELQLQILTHQGSTALEFEISSLKKQLVEAERMAEKRQEEYQALLKSFMTPKDDLREELGKARAMEAKWQRECQQLVMKLDHELNRTDELQRRLDDEVLKSRELQRELADTRLLLHQAQSVYSRLSSRYVDRADHAKLADPLDLTAWPASLSSRIQGAHPERLPEAAYASGERGLLPNVVLSRSGTGNLPADASVPAKQLFTAITQAAAVEPAYEPQQLQHRSTQPSEITVPVAAPRPIQVALPSVAASTGSGQNQPPAGAVPNEPRQPLAQPVVQPLASTTTTPQPAKPSNQPDDGASTRAAAVEAARADEEAEIKRVQEMQRRREEERRRMELEERQRIQRERDELAKEAEETAARERRRLEQEREAEQRRLEQQQREAEEVQRQREKQEEEERRKAQATNKGGNLETLESDPMMQRYMALVKERREQQAKVGAHLLPRLHGSF</sequence>
<keyword evidence="4" id="KW-1185">Reference proteome</keyword>
<dbReference type="PANTHER" id="PTHR39063">
    <property type="entry name" value="ORAL-FACIAL-DIGITAL SYNDROME 1 PROTEIN HOMOLOG"/>
    <property type="match status" value="1"/>
</dbReference>
<feature type="compositionally biased region" description="Basic and acidic residues" evidence="2">
    <location>
        <begin position="744"/>
        <end position="834"/>
    </location>
</feature>